<reference evidence="1 2" key="1">
    <citation type="submission" date="2015-12" db="EMBL/GenBank/DDBJ databases">
        <title>Draft genome sequence of Moniliophthora roreri, the causal agent of frosty pod rot of cacao.</title>
        <authorList>
            <person name="Aime M.C."/>
            <person name="Diaz-Valderrama J.R."/>
            <person name="Kijpornyongpan T."/>
            <person name="Phillips-Mora W."/>
        </authorList>
    </citation>
    <scope>NUCLEOTIDE SEQUENCE [LARGE SCALE GENOMIC DNA]</scope>
    <source>
        <strain evidence="1 2">MCA 2952</strain>
    </source>
</reference>
<sequence length="188" mass="21707">MLLQRYANDPWPVHWNAAIHVVTYLKGTISYQLTYQRRQGGEDLLKPDGYADASHANIQEENGEPTRKSTMGVVALSTTEAEYIAMVNAGKQTIWMWKFLDGVGHRHEYPFAIKVDNTSTIALSDETTKHRQMKHFDTNWSWLWDMVHAKELEFNYVPSSDNLANLFTKQLTRSKTEQFSLKIGLRDN</sequence>
<proteinExistence type="predicted"/>
<organism evidence="1 2">
    <name type="scientific">Moniliophthora roreri</name>
    <name type="common">Frosty pod rot fungus</name>
    <name type="synonym">Monilia roreri</name>
    <dbReference type="NCBI Taxonomy" id="221103"/>
    <lineage>
        <taxon>Eukaryota</taxon>
        <taxon>Fungi</taxon>
        <taxon>Dikarya</taxon>
        <taxon>Basidiomycota</taxon>
        <taxon>Agaricomycotina</taxon>
        <taxon>Agaricomycetes</taxon>
        <taxon>Agaricomycetidae</taxon>
        <taxon>Agaricales</taxon>
        <taxon>Marasmiineae</taxon>
        <taxon>Marasmiaceae</taxon>
        <taxon>Moniliophthora</taxon>
    </lineage>
</organism>
<gene>
    <name evidence="1" type="ORF">WG66_17800</name>
</gene>
<dbReference type="AlphaFoldDB" id="A0A0W0EZY8"/>
<protein>
    <submittedName>
        <fullName evidence="1">Putative retrovirus-related pol polyprotein</fullName>
    </submittedName>
</protein>
<dbReference type="CDD" id="cd09272">
    <property type="entry name" value="RNase_HI_RT_Ty1"/>
    <property type="match status" value="1"/>
</dbReference>
<dbReference type="Proteomes" id="UP000054988">
    <property type="component" value="Unassembled WGS sequence"/>
</dbReference>
<accession>A0A0W0EZY8</accession>
<dbReference type="PANTHER" id="PTHR11439">
    <property type="entry name" value="GAG-POL-RELATED RETROTRANSPOSON"/>
    <property type="match status" value="1"/>
</dbReference>
<name>A0A0W0EZY8_MONRR</name>
<dbReference type="EMBL" id="LATX01002425">
    <property type="protein sequence ID" value="KTB29626.1"/>
    <property type="molecule type" value="Genomic_DNA"/>
</dbReference>
<evidence type="ECO:0000313" key="1">
    <source>
        <dbReference type="EMBL" id="KTB29626.1"/>
    </source>
</evidence>
<evidence type="ECO:0000313" key="2">
    <source>
        <dbReference type="Proteomes" id="UP000054988"/>
    </source>
</evidence>
<comment type="caution">
    <text evidence="1">The sequence shown here is derived from an EMBL/GenBank/DDBJ whole genome shotgun (WGS) entry which is preliminary data.</text>
</comment>